<dbReference type="Proteomes" id="UP000827092">
    <property type="component" value="Unassembled WGS sequence"/>
</dbReference>
<evidence type="ECO:0000313" key="3">
    <source>
        <dbReference type="Proteomes" id="UP000827092"/>
    </source>
</evidence>
<evidence type="ECO:0000256" key="1">
    <source>
        <dbReference type="SAM" id="MobiDB-lite"/>
    </source>
</evidence>
<dbReference type="AlphaFoldDB" id="A0AAV6U8M3"/>
<organism evidence="2 3">
    <name type="scientific">Oedothorax gibbosus</name>
    <dbReference type="NCBI Taxonomy" id="931172"/>
    <lineage>
        <taxon>Eukaryota</taxon>
        <taxon>Metazoa</taxon>
        <taxon>Ecdysozoa</taxon>
        <taxon>Arthropoda</taxon>
        <taxon>Chelicerata</taxon>
        <taxon>Arachnida</taxon>
        <taxon>Araneae</taxon>
        <taxon>Araneomorphae</taxon>
        <taxon>Entelegynae</taxon>
        <taxon>Araneoidea</taxon>
        <taxon>Linyphiidae</taxon>
        <taxon>Erigoninae</taxon>
        <taxon>Oedothorax</taxon>
    </lineage>
</organism>
<comment type="caution">
    <text evidence="2">The sequence shown here is derived from an EMBL/GenBank/DDBJ whole genome shotgun (WGS) entry which is preliminary data.</text>
</comment>
<keyword evidence="3" id="KW-1185">Reference proteome</keyword>
<gene>
    <name evidence="2" type="ORF">JTE90_027915</name>
</gene>
<dbReference type="EMBL" id="JAFNEN010000577">
    <property type="protein sequence ID" value="KAG8180203.1"/>
    <property type="molecule type" value="Genomic_DNA"/>
</dbReference>
<evidence type="ECO:0000313" key="2">
    <source>
        <dbReference type="EMBL" id="KAG8180203.1"/>
    </source>
</evidence>
<sequence length="100" mass="11184">MDANFGEVNSSGNQYPPSIASSLRSAFVSRRYSSSTNPTNDFMWIDRNGRPVSPPSNHPRSPTFRKASMRHTKQPRDIRESRAFFAKAITVAFYTGGDVV</sequence>
<reference evidence="2 3" key="1">
    <citation type="journal article" date="2022" name="Nat. Ecol. Evol.">
        <title>A masculinizing supergene underlies an exaggerated male reproductive morph in a spider.</title>
        <authorList>
            <person name="Hendrickx F."/>
            <person name="De Corte Z."/>
            <person name="Sonet G."/>
            <person name="Van Belleghem S.M."/>
            <person name="Kostlbacher S."/>
            <person name="Vangestel C."/>
        </authorList>
    </citation>
    <scope>NUCLEOTIDE SEQUENCE [LARGE SCALE GENOMIC DNA]</scope>
    <source>
        <strain evidence="2">W744_W776</strain>
    </source>
</reference>
<name>A0AAV6U8M3_9ARAC</name>
<feature type="region of interest" description="Disordered" evidence="1">
    <location>
        <begin position="34"/>
        <end position="77"/>
    </location>
</feature>
<proteinExistence type="predicted"/>
<accession>A0AAV6U8M3</accession>
<protein>
    <submittedName>
        <fullName evidence="2">Uncharacterized protein</fullName>
    </submittedName>
</protein>